<keyword evidence="13" id="KW-0067">ATP-binding</keyword>
<evidence type="ECO:0000256" key="15">
    <source>
        <dbReference type="ARBA" id="ARBA00023012"/>
    </source>
</evidence>
<keyword evidence="11" id="KW-0547">Nucleotide-binding</keyword>
<dbReference type="Pfam" id="PF02518">
    <property type="entry name" value="HATPase_c"/>
    <property type="match status" value="1"/>
</dbReference>
<dbReference type="InterPro" id="IPR011712">
    <property type="entry name" value="Sig_transdc_His_kin_sub3_dim/P"/>
</dbReference>
<dbReference type="RefSeq" id="WP_342114339.1">
    <property type="nucleotide sequence ID" value="NZ_JBCAUN010000002.1"/>
</dbReference>
<evidence type="ECO:0000256" key="5">
    <source>
        <dbReference type="ARBA" id="ARBA00017322"/>
    </source>
</evidence>
<evidence type="ECO:0000256" key="4">
    <source>
        <dbReference type="ARBA" id="ARBA00012438"/>
    </source>
</evidence>
<keyword evidence="8" id="KW-0597">Phosphoprotein</keyword>
<keyword evidence="12 23" id="KW-0418">Kinase</keyword>
<evidence type="ECO:0000256" key="10">
    <source>
        <dbReference type="ARBA" id="ARBA00022723"/>
    </source>
</evidence>
<dbReference type="Pfam" id="PF07730">
    <property type="entry name" value="HisKA_3"/>
    <property type="match status" value="1"/>
</dbReference>
<dbReference type="SMART" id="SM00387">
    <property type="entry name" value="HATPase_c"/>
    <property type="match status" value="1"/>
</dbReference>
<feature type="domain" description="Histidine kinase" evidence="22">
    <location>
        <begin position="206"/>
        <end position="383"/>
    </location>
</feature>
<keyword evidence="21" id="KW-1133">Transmembrane helix</keyword>
<dbReference type="PIRSF" id="PIRSF037434">
    <property type="entry name" value="STHK_ChrS"/>
    <property type="match status" value="1"/>
</dbReference>
<keyword evidence="19" id="KW-0175">Coiled coil</keyword>
<keyword evidence="9" id="KW-0808">Transferase</keyword>
<dbReference type="InterPro" id="IPR017205">
    <property type="entry name" value="Sig_transdc_His_kinase_ChrS"/>
</dbReference>
<keyword evidence="10" id="KW-0479">Metal-binding</keyword>
<dbReference type="CDD" id="cd16917">
    <property type="entry name" value="HATPase_UhpB-NarQ-NarX-like"/>
    <property type="match status" value="1"/>
</dbReference>
<feature type="compositionally biased region" description="Polar residues" evidence="20">
    <location>
        <begin position="411"/>
        <end position="424"/>
    </location>
</feature>
<dbReference type="GO" id="GO:0016301">
    <property type="term" value="F:kinase activity"/>
    <property type="evidence" value="ECO:0007669"/>
    <property type="project" value="UniProtKB-KW"/>
</dbReference>
<dbReference type="EMBL" id="JBCLVG010000002">
    <property type="protein sequence ID" value="MEN1947268.1"/>
    <property type="molecule type" value="Genomic_DNA"/>
</dbReference>
<keyword evidence="6" id="KW-0004">4Fe-4S</keyword>
<dbReference type="InterPro" id="IPR036890">
    <property type="entry name" value="HATPase_C_sf"/>
</dbReference>
<comment type="cofactor">
    <cofactor evidence="2">
        <name>[4Fe-4S] cluster</name>
        <dbReference type="ChEBI" id="CHEBI:49883"/>
    </cofactor>
</comment>
<gene>
    <name evidence="23" type="ORF">WJX64_11985</name>
</gene>
<keyword evidence="14" id="KW-0408">Iron</keyword>
<feature type="transmembrane region" description="Helical" evidence="21">
    <location>
        <begin position="128"/>
        <end position="149"/>
    </location>
</feature>
<evidence type="ECO:0000256" key="16">
    <source>
        <dbReference type="ARBA" id="ARBA00023014"/>
    </source>
</evidence>
<feature type="coiled-coil region" evidence="19">
    <location>
        <begin position="152"/>
        <end position="179"/>
    </location>
</feature>
<keyword evidence="24" id="KW-1185">Reference proteome</keyword>
<feature type="transmembrane region" description="Helical" evidence="21">
    <location>
        <begin position="7"/>
        <end position="29"/>
    </location>
</feature>
<dbReference type="PROSITE" id="PS50109">
    <property type="entry name" value="HIS_KIN"/>
    <property type="match status" value="1"/>
</dbReference>
<keyword evidence="15" id="KW-0902">Two-component regulatory system</keyword>
<evidence type="ECO:0000256" key="2">
    <source>
        <dbReference type="ARBA" id="ARBA00001966"/>
    </source>
</evidence>
<evidence type="ECO:0000256" key="17">
    <source>
        <dbReference type="ARBA" id="ARBA00024827"/>
    </source>
</evidence>
<feature type="transmembrane region" description="Helical" evidence="21">
    <location>
        <begin position="35"/>
        <end position="52"/>
    </location>
</feature>
<keyword evidence="21" id="KW-0472">Membrane</keyword>
<evidence type="ECO:0000256" key="12">
    <source>
        <dbReference type="ARBA" id="ARBA00022777"/>
    </source>
</evidence>
<evidence type="ECO:0000256" key="11">
    <source>
        <dbReference type="ARBA" id="ARBA00022741"/>
    </source>
</evidence>
<evidence type="ECO:0000256" key="21">
    <source>
        <dbReference type="SAM" id="Phobius"/>
    </source>
</evidence>
<evidence type="ECO:0000256" key="7">
    <source>
        <dbReference type="ARBA" id="ARBA00022490"/>
    </source>
</evidence>
<comment type="function">
    <text evidence="17">Member of the two-component regulatory system NreB/NreC involved in the control of dissimilatory nitrate/nitrite reduction in response to oxygen. NreB functions as a direct oxygen sensor histidine kinase which is autophosphorylated, in the absence of oxygen, probably at the conserved histidine residue, and transfers its phosphate group probably to a conserved aspartate residue of NreC. NreB/NreC activates the expression of the nitrate (narGHJI) and nitrite (nir) reductase operons, as well as the putative nitrate transporter gene narT.</text>
</comment>
<accession>A0ABU9W5J3</accession>
<evidence type="ECO:0000256" key="20">
    <source>
        <dbReference type="SAM" id="MobiDB-lite"/>
    </source>
</evidence>
<organism evidence="23 24">
    <name type="scientific">Leifsonia stereocauli</name>
    <dbReference type="NCBI Taxonomy" id="3134136"/>
    <lineage>
        <taxon>Bacteria</taxon>
        <taxon>Bacillati</taxon>
        <taxon>Actinomycetota</taxon>
        <taxon>Actinomycetes</taxon>
        <taxon>Micrococcales</taxon>
        <taxon>Microbacteriaceae</taxon>
        <taxon>Leifsonia</taxon>
    </lineage>
</organism>
<dbReference type="EC" id="2.7.13.3" evidence="4"/>
<feature type="transmembrane region" description="Helical" evidence="21">
    <location>
        <begin position="64"/>
        <end position="91"/>
    </location>
</feature>
<dbReference type="InterPro" id="IPR004358">
    <property type="entry name" value="Sig_transdc_His_kin-like_C"/>
</dbReference>
<evidence type="ECO:0000256" key="1">
    <source>
        <dbReference type="ARBA" id="ARBA00000085"/>
    </source>
</evidence>
<keyword evidence="7" id="KW-0963">Cytoplasm</keyword>
<reference evidence="23 24" key="1">
    <citation type="submission" date="2024-03" db="EMBL/GenBank/DDBJ databases">
        <title>YIM 134122 draft genome.</title>
        <authorList>
            <person name="Zuo S."/>
            <person name="Xiong L."/>
        </authorList>
    </citation>
    <scope>NUCLEOTIDE SEQUENCE [LARGE SCALE GENOMIC DNA]</scope>
    <source>
        <strain evidence="23 24">YIM 134122</strain>
    </source>
</reference>
<evidence type="ECO:0000313" key="23">
    <source>
        <dbReference type="EMBL" id="MEN1947268.1"/>
    </source>
</evidence>
<sequence>MQNRRWWDVAAVAVAVVVAAISAIAGSLIASDWGAWASTAAFLVFYFAYARWRITAPPSPHDAVAVLGFSVILAVGVAFEPSFAILQTFLYPFAWSIATNTRSAVFANLLVGSAVVVGYTARYGMGGLWNGIAIAALSVMFSLALGLWITRIAEYGEERAQLLSDLQAAQGQLSALSRESGVSSERERLAREIHDTIAQSLTGLVMVAQRARGEVAALEGSERAVESIEMIEALARESLTEARSLVASMAAVPSGSSLAEAIERLAERFQRETGVLVSTTVDAEGLDREREVVLLRCTQEGLANVRKHARAATASVRIESRDDAIVLTISDDGSGLAGVPDGASGGFGLAGMRERVGLVGGHLTVGETPGGGATLTITLPVANAAPAVPASSAAETAGTDAGGGVAASDAQQTGLPSWRNGVTP</sequence>
<dbReference type="InterPro" id="IPR005467">
    <property type="entry name" value="His_kinase_dom"/>
</dbReference>
<comment type="subcellular location">
    <subcellularLocation>
        <location evidence="3">Cytoplasm</location>
    </subcellularLocation>
</comment>
<comment type="catalytic activity">
    <reaction evidence="1">
        <text>ATP + protein L-histidine = ADP + protein N-phospho-L-histidine.</text>
        <dbReference type="EC" id="2.7.13.3"/>
    </reaction>
</comment>
<dbReference type="InterPro" id="IPR003594">
    <property type="entry name" value="HATPase_dom"/>
</dbReference>
<dbReference type="InterPro" id="IPR050482">
    <property type="entry name" value="Sensor_HK_TwoCompSys"/>
</dbReference>
<proteinExistence type="predicted"/>
<keyword evidence="21" id="KW-0812">Transmembrane</keyword>
<name>A0ABU9W5J3_9MICO</name>
<evidence type="ECO:0000256" key="18">
    <source>
        <dbReference type="ARBA" id="ARBA00030800"/>
    </source>
</evidence>
<dbReference type="PANTHER" id="PTHR24421">
    <property type="entry name" value="NITRATE/NITRITE SENSOR PROTEIN NARX-RELATED"/>
    <property type="match status" value="1"/>
</dbReference>
<dbReference type="PANTHER" id="PTHR24421:SF10">
    <property type="entry name" value="NITRATE_NITRITE SENSOR PROTEIN NARQ"/>
    <property type="match status" value="1"/>
</dbReference>
<keyword evidence="16" id="KW-0411">Iron-sulfur</keyword>
<evidence type="ECO:0000256" key="3">
    <source>
        <dbReference type="ARBA" id="ARBA00004496"/>
    </source>
</evidence>
<evidence type="ECO:0000313" key="24">
    <source>
        <dbReference type="Proteomes" id="UP001425155"/>
    </source>
</evidence>
<dbReference type="SUPFAM" id="SSF55874">
    <property type="entry name" value="ATPase domain of HSP90 chaperone/DNA topoisomerase II/histidine kinase"/>
    <property type="match status" value="1"/>
</dbReference>
<evidence type="ECO:0000256" key="9">
    <source>
        <dbReference type="ARBA" id="ARBA00022679"/>
    </source>
</evidence>
<dbReference type="PRINTS" id="PR00344">
    <property type="entry name" value="BCTRLSENSOR"/>
</dbReference>
<evidence type="ECO:0000256" key="8">
    <source>
        <dbReference type="ARBA" id="ARBA00022553"/>
    </source>
</evidence>
<dbReference type="Gene3D" id="1.20.5.1930">
    <property type="match status" value="1"/>
</dbReference>
<dbReference type="Gene3D" id="3.30.565.10">
    <property type="entry name" value="Histidine kinase-like ATPase, C-terminal domain"/>
    <property type="match status" value="1"/>
</dbReference>
<evidence type="ECO:0000259" key="22">
    <source>
        <dbReference type="PROSITE" id="PS50109"/>
    </source>
</evidence>
<feature type="region of interest" description="Disordered" evidence="20">
    <location>
        <begin position="393"/>
        <end position="424"/>
    </location>
</feature>
<protein>
    <recommendedName>
        <fullName evidence="5">Oxygen sensor histidine kinase NreB</fullName>
        <ecNumber evidence="4">2.7.13.3</ecNumber>
    </recommendedName>
    <alternativeName>
        <fullName evidence="18">Nitrogen regulation protein B</fullName>
    </alternativeName>
</protein>
<evidence type="ECO:0000256" key="13">
    <source>
        <dbReference type="ARBA" id="ARBA00022840"/>
    </source>
</evidence>
<evidence type="ECO:0000256" key="14">
    <source>
        <dbReference type="ARBA" id="ARBA00023004"/>
    </source>
</evidence>
<evidence type="ECO:0000256" key="6">
    <source>
        <dbReference type="ARBA" id="ARBA00022485"/>
    </source>
</evidence>
<comment type="caution">
    <text evidence="23">The sequence shown here is derived from an EMBL/GenBank/DDBJ whole genome shotgun (WGS) entry which is preliminary data.</text>
</comment>
<dbReference type="Proteomes" id="UP001425155">
    <property type="component" value="Unassembled WGS sequence"/>
</dbReference>
<evidence type="ECO:0000256" key="19">
    <source>
        <dbReference type="SAM" id="Coils"/>
    </source>
</evidence>
<feature type="transmembrane region" description="Helical" evidence="21">
    <location>
        <begin position="103"/>
        <end position="121"/>
    </location>
</feature>